<dbReference type="InterPro" id="IPR037175">
    <property type="entry name" value="KFase_sf"/>
</dbReference>
<organism evidence="1 2">
    <name type="scientific">Saonia flava</name>
    <dbReference type="NCBI Taxonomy" id="523696"/>
    <lineage>
        <taxon>Bacteria</taxon>
        <taxon>Pseudomonadati</taxon>
        <taxon>Bacteroidota</taxon>
        <taxon>Flavobacteriia</taxon>
        <taxon>Flavobacteriales</taxon>
        <taxon>Flavobacteriaceae</taxon>
        <taxon>Saonia</taxon>
    </lineage>
</organism>
<dbReference type="RefSeq" id="WP_245201411.1">
    <property type="nucleotide sequence ID" value="NZ_JAATJJ010000001.1"/>
</dbReference>
<dbReference type="EMBL" id="JAATJJ010000001">
    <property type="protein sequence ID" value="NJB71057.1"/>
    <property type="molecule type" value="Genomic_DNA"/>
</dbReference>
<name>A0A846QV10_9FLAO</name>
<protein>
    <submittedName>
        <fullName evidence="1">Kynurenine formamidase</fullName>
    </submittedName>
</protein>
<accession>A0A846QV10</accession>
<dbReference type="InterPro" id="IPR007325">
    <property type="entry name" value="KFase/CYL"/>
</dbReference>
<dbReference type="GO" id="GO:0019441">
    <property type="term" value="P:L-tryptophan catabolic process to kynurenine"/>
    <property type="evidence" value="ECO:0007669"/>
    <property type="project" value="InterPro"/>
</dbReference>
<dbReference type="Gene3D" id="3.50.30.50">
    <property type="entry name" value="Putative cyclase"/>
    <property type="match status" value="1"/>
</dbReference>
<evidence type="ECO:0000313" key="1">
    <source>
        <dbReference type="EMBL" id="NJB71057.1"/>
    </source>
</evidence>
<dbReference type="Pfam" id="PF04199">
    <property type="entry name" value="Cyclase"/>
    <property type="match status" value="1"/>
</dbReference>
<comment type="caution">
    <text evidence="1">The sequence shown here is derived from an EMBL/GenBank/DDBJ whole genome shotgun (WGS) entry which is preliminary data.</text>
</comment>
<keyword evidence="2" id="KW-1185">Reference proteome</keyword>
<proteinExistence type="predicted"/>
<evidence type="ECO:0000313" key="2">
    <source>
        <dbReference type="Proteomes" id="UP000590442"/>
    </source>
</evidence>
<dbReference type="GO" id="GO:0004061">
    <property type="term" value="F:arylformamidase activity"/>
    <property type="evidence" value="ECO:0007669"/>
    <property type="project" value="InterPro"/>
</dbReference>
<dbReference type="AlphaFoldDB" id="A0A846QV10"/>
<reference evidence="1 2" key="1">
    <citation type="submission" date="2020-03" db="EMBL/GenBank/DDBJ databases">
        <title>Genomic Encyclopedia of Type Strains, Phase IV (KMG-IV): sequencing the most valuable type-strain genomes for metagenomic binning, comparative biology and taxonomic classification.</title>
        <authorList>
            <person name="Goeker M."/>
        </authorList>
    </citation>
    <scope>NUCLEOTIDE SEQUENCE [LARGE SCALE GENOMIC DNA]</scope>
    <source>
        <strain evidence="1 2">DSM 29762</strain>
    </source>
</reference>
<dbReference type="Proteomes" id="UP000590442">
    <property type="component" value="Unassembled WGS sequence"/>
</dbReference>
<sequence>MLNWREKEIDLIATIKQNSRNYRIDLSKALDISIPLRGKASNVNAWYVDSPKIEPHISDGRKVKVSEGASVNFNNIEFNPHAHGTHTECVGHITKDFYSINKHLKKFFFLAEVVTIAPEKKENDFVISKKLMEYVLEGKNCDALVIRTLPNTKGKLTRQYSHTNPPYISEEAMRFLVSKKVEHLLIDLPSVDKEKDNGTLASHKAFWQIGGKIRTQATITEFIYVKNSIKDGPYLLNLQVAPFENDASPSRPVLYKILN</sequence>
<dbReference type="SUPFAM" id="SSF102198">
    <property type="entry name" value="Putative cyclase"/>
    <property type="match status" value="1"/>
</dbReference>
<gene>
    <name evidence="1" type="ORF">GGR42_001519</name>
</gene>